<comment type="subcellular location">
    <subcellularLocation>
        <location evidence="1">Endomembrane system</location>
        <topology evidence="1">Multi-pass membrane protein</topology>
    </subcellularLocation>
    <subcellularLocation>
        <location evidence="9">Endoplasmic reticulum membrane</location>
        <topology evidence="9">Multi-pass membrane protein</topology>
    </subcellularLocation>
</comment>
<evidence type="ECO:0000313" key="13">
    <source>
        <dbReference type="Proteomes" id="UP000054524"/>
    </source>
</evidence>
<evidence type="ECO:0000256" key="5">
    <source>
        <dbReference type="ARBA" id="ARBA00022679"/>
    </source>
</evidence>
<evidence type="ECO:0000256" key="9">
    <source>
        <dbReference type="RuleBase" id="RU367007"/>
    </source>
</evidence>
<comment type="catalytic activity">
    <reaction evidence="9">
        <text>a di-trans,poly-cis-dolichyl beta-D-mannosyl phosphate + L-seryl-[protein] = 3-O-(alpha-D-mannosyl)-L-seryl-[protein] + a di-trans,poly-cis-dolichyl phosphate + H(+)</text>
        <dbReference type="Rhea" id="RHEA:17377"/>
        <dbReference type="Rhea" id="RHEA-COMP:9863"/>
        <dbReference type="Rhea" id="RHEA-COMP:13546"/>
        <dbReference type="Rhea" id="RHEA-COMP:19498"/>
        <dbReference type="Rhea" id="RHEA-COMP:19501"/>
        <dbReference type="ChEBI" id="CHEBI:15378"/>
        <dbReference type="ChEBI" id="CHEBI:29999"/>
        <dbReference type="ChEBI" id="CHEBI:57683"/>
        <dbReference type="ChEBI" id="CHEBI:58211"/>
        <dbReference type="ChEBI" id="CHEBI:137321"/>
        <dbReference type="EC" id="2.4.1.109"/>
    </reaction>
</comment>
<dbReference type="HOGENOM" id="CLU_387824_0_0_1"/>
<keyword evidence="5 9" id="KW-0808">Transferase</keyword>
<accession>A0A086J5Q6</accession>
<dbReference type="Pfam" id="PF02366">
    <property type="entry name" value="PMT"/>
    <property type="match status" value="1"/>
</dbReference>
<sequence length="712" mass="80052">MLRTVKVPHKTVLFALSVLLRTYNIANPSSVVFDENHYAKFILMYIKGETVVDVHPPLGRLLVYGITKIYLRHINVPNEFDEASVSIGKTYANTILSSAYIMLRTASAITSCISVVAGHEILTELNVSKGSALLFSTLLLFDGSMFSIFRLFMIDSYVLASISLILLSLLKMNRQRYLLQRIYRSQKGILQEINISPKDHHSALTPILTNSIKNTTQKHMNTKKDEERKRTSHTANKLQIAYIHGIKWSVILGISLGIGSAFKWAVLPMGAPIALYLLTDLITAKKKSLSKRRLLLPVIQGTIILLISIVIYISTFIVNFSVQNRSSEKTIHWHSFSYNASFINSPYIEYVHDTIPPNKLITIAIPEISHFLTVSNQTFSISRVPSAEPEWKIIPQKTMEYGMPVYIQHTSGLYLSTDPSFLSYTPSVLYISKYKKHIAIKSPSGSYLNLSETQSATWSPILQPVVLLQKRTPTQQTDSTIHGTLADTKRTIRNIHPHSSIESIQNSTKSSRICSSTIEPSSLIERIIESNKVMYLCNKTVTGSHAYKSLPAAWLYKQNIIHLWSGSVSEFTDPLSSRSIEIFLVQNPVLLISASIGLVIYLILVLTTELPQALSHFLVLTAYVSNYLPYFLIARDRYIHHYIPSYYISILILGGLLYRCNYSVLLVCAAAIMHLVQLPILQGSSAYFEQCCLSLYLSNRLSSCAVFPSILE</sequence>
<dbReference type="GeneID" id="77675526"/>
<feature type="domain" description="ArnT-like N-terminal" evidence="10">
    <location>
        <begin position="12"/>
        <end position="176"/>
    </location>
</feature>
<feature type="transmembrane region" description="Helical" evidence="9">
    <location>
        <begin position="238"/>
        <end position="258"/>
    </location>
</feature>
<comment type="caution">
    <text evidence="12">The sequence shown here is derived from an EMBL/GenBank/DDBJ whole genome shotgun (WGS) entry which is preliminary data.</text>
</comment>
<dbReference type="Pfam" id="PF16192">
    <property type="entry name" value="PMT_4TMC"/>
    <property type="match status" value="1"/>
</dbReference>
<reference evidence="12 13" key="1">
    <citation type="journal article" date="2014" name="Genome Announc.">
        <title>Genome Sequence of the Microsporidian Species Nematocida sp1 Strain ERTm6 (ATCC PRA-372).</title>
        <authorList>
            <person name="Bakowski M.A."/>
            <person name="Priest M."/>
            <person name="Young S."/>
            <person name="Cuomo C.A."/>
            <person name="Troemel E.R."/>
        </authorList>
    </citation>
    <scope>NUCLEOTIDE SEQUENCE [LARGE SCALE GENOMIC DNA]</scope>
    <source>
        <strain evidence="12 13">ERTm6</strain>
    </source>
</reference>
<feature type="transmembrane region" description="Helical" evidence="9">
    <location>
        <begin position="588"/>
        <end position="606"/>
    </location>
</feature>
<comment type="catalytic activity">
    <reaction evidence="9">
        <text>a di-trans,poly-cis-dolichyl beta-D-mannosyl phosphate + L-threonyl-[protein] = 3-O-(alpha-D-mannosyl)-L-threonyl-[protein] + a di-trans,poly-cis-dolichyl phosphate + H(+)</text>
        <dbReference type="Rhea" id="RHEA:53396"/>
        <dbReference type="Rhea" id="RHEA-COMP:11060"/>
        <dbReference type="Rhea" id="RHEA-COMP:13547"/>
        <dbReference type="Rhea" id="RHEA-COMP:19498"/>
        <dbReference type="Rhea" id="RHEA-COMP:19501"/>
        <dbReference type="ChEBI" id="CHEBI:15378"/>
        <dbReference type="ChEBI" id="CHEBI:30013"/>
        <dbReference type="ChEBI" id="CHEBI:57683"/>
        <dbReference type="ChEBI" id="CHEBI:58211"/>
        <dbReference type="ChEBI" id="CHEBI:137323"/>
        <dbReference type="EC" id="2.4.1.109"/>
    </reaction>
</comment>
<dbReference type="GO" id="GO:0005789">
    <property type="term" value="C:endoplasmic reticulum membrane"/>
    <property type="evidence" value="ECO:0007669"/>
    <property type="project" value="UniProtKB-SubCell"/>
</dbReference>
<keyword evidence="9" id="KW-0256">Endoplasmic reticulum</keyword>
<dbReference type="EC" id="2.4.1.109" evidence="9"/>
<evidence type="ECO:0000256" key="7">
    <source>
        <dbReference type="ARBA" id="ARBA00022989"/>
    </source>
</evidence>
<feature type="transmembrane region" description="Helical" evidence="9">
    <location>
        <begin position="665"/>
        <end position="688"/>
    </location>
</feature>
<dbReference type="RefSeq" id="XP_052906029.1">
    <property type="nucleotide sequence ID" value="XM_053048204.1"/>
</dbReference>
<comment type="caution">
    <text evidence="9">Lacks conserved residue(s) required for the propagation of feature annotation.</text>
</comment>
<name>A0A086J5Q6_NEMA1</name>
<gene>
    <name evidence="12" type="ORF">NESG_00553</name>
</gene>
<evidence type="ECO:0000259" key="10">
    <source>
        <dbReference type="Pfam" id="PF02366"/>
    </source>
</evidence>
<evidence type="ECO:0000259" key="11">
    <source>
        <dbReference type="Pfam" id="PF16192"/>
    </source>
</evidence>
<dbReference type="UniPathway" id="UPA00378"/>
<dbReference type="EMBL" id="AKIJ01000001">
    <property type="protein sequence ID" value="KFG27474.1"/>
    <property type="molecule type" value="Genomic_DNA"/>
</dbReference>
<organism evidence="12 13">
    <name type="scientific">Nematocida ausubeli (strain ATCC PRA-371 / ERTm2)</name>
    <name type="common">Nematode killer fungus</name>
    <dbReference type="NCBI Taxonomy" id="1913371"/>
    <lineage>
        <taxon>Eukaryota</taxon>
        <taxon>Fungi</taxon>
        <taxon>Fungi incertae sedis</taxon>
        <taxon>Microsporidia</taxon>
        <taxon>Nematocida</taxon>
    </lineage>
</organism>
<feature type="transmembrane region" description="Helical" evidence="9">
    <location>
        <begin position="148"/>
        <end position="170"/>
    </location>
</feature>
<dbReference type="AlphaFoldDB" id="A0A086J5Q6"/>
<evidence type="ECO:0000313" key="12">
    <source>
        <dbReference type="EMBL" id="KFG27474.1"/>
    </source>
</evidence>
<dbReference type="InterPro" id="IPR032421">
    <property type="entry name" value="PMT_4TMC"/>
</dbReference>
<keyword evidence="6 9" id="KW-0812">Transmembrane</keyword>
<feature type="domain" description="Protein O-mannosyl-transferase C-terminal four TM" evidence="11">
    <location>
        <begin position="525"/>
        <end position="661"/>
    </location>
</feature>
<protein>
    <recommendedName>
        <fullName evidence="9">Dolichyl-phosphate-mannose--protein mannosyltransferase</fullName>
        <ecNumber evidence="9">2.4.1.109</ecNumber>
    </recommendedName>
</protein>
<keyword evidence="8 9" id="KW-0472">Membrane</keyword>
<feature type="transmembrane region" description="Helical" evidence="9">
    <location>
        <begin position="613"/>
        <end position="633"/>
    </location>
</feature>
<dbReference type="Proteomes" id="UP000054524">
    <property type="component" value="Unassembled WGS sequence"/>
</dbReference>
<proteinExistence type="inferred from homology"/>
<evidence type="ECO:0000256" key="3">
    <source>
        <dbReference type="ARBA" id="ARBA00007222"/>
    </source>
</evidence>
<dbReference type="InterPro" id="IPR003342">
    <property type="entry name" value="ArnT-like_N"/>
</dbReference>
<feature type="transmembrane region" description="Helical" evidence="9">
    <location>
        <begin position="294"/>
        <end position="318"/>
    </location>
</feature>
<comment type="function">
    <text evidence="9">Transfers mannose from Dol-P-mannose to Ser or Thr residues on proteins.</text>
</comment>
<dbReference type="InterPro" id="IPR027005">
    <property type="entry name" value="PMT-like"/>
</dbReference>
<keyword evidence="7 9" id="KW-1133">Transmembrane helix</keyword>
<evidence type="ECO:0000256" key="1">
    <source>
        <dbReference type="ARBA" id="ARBA00004127"/>
    </source>
</evidence>
<keyword evidence="13" id="KW-1185">Reference proteome</keyword>
<comment type="pathway">
    <text evidence="2 9">Protein modification; protein glycosylation.</text>
</comment>
<evidence type="ECO:0000256" key="2">
    <source>
        <dbReference type="ARBA" id="ARBA00004922"/>
    </source>
</evidence>
<keyword evidence="4 9" id="KW-0328">Glycosyltransferase</keyword>
<comment type="similarity">
    <text evidence="3 9">Belongs to the glycosyltransferase 39 family.</text>
</comment>
<evidence type="ECO:0000256" key="8">
    <source>
        <dbReference type="ARBA" id="ARBA00023136"/>
    </source>
</evidence>
<dbReference type="PANTHER" id="PTHR10050">
    <property type="entry name" value="DOLICHYL-PHOSPHATE-MANNOSE--PROTEIN MANNOSYLTRANSFERASE"/>
    <property type="match status" value="1"/>
</dbReference>
<dbReference type="GO" id="GO:0004169">
    <property type="term" value="F:dolichyl-phosphate-mannose-protein mannosyltransferase activity"/>
    <property type="evidence" value="ECO:0007669"/>
    <property type="project" value="UniProtKB-UniRule"/>
</dbReference>
<evidence type="ECO:0000256" key="4">
    <source>
        <dbReference type="ARBA" id="ARBA00022676"/>
    </source>
</evidence>
<evidence type="ECO:0000256" key="6">
    <source>
        <dbReference type="ARBA" id="ARBA00022692"/>
    </source>
</evidence>